<dbReference type="EMBL" id="JACRTJ010000023">
    <property type="protein sequence ID" value="MBC8599618.1"/>
    <property type="molecule type" value="Genomic_DNA"/>
</dbReference>
<comment type="cofactor">
    <cofactor evidence="14">
        <name>Fe cation</name>
        <dbReference type="ChEBI" id="CHEBI:24875"/>
    </cofactor>
    <text evidence="14">Binds 1 Fe cation per subunit.</text>
</comment>
<sequence>MDKIASFTVNHLKLLPGVYVSRRDTAGDARITTFDIRMTRPNHEPVMNTAEIHTIEHLGATFLRNHKVYKDRVLYFGPMGCRTGFYLLLAGDYESADIVPLLQEMFSYIRDFEGEIPGAAARDCGNYLDMNLPMARYLARKFCDEVLEDIQEDRLIYPE</sequence>
<keyword evidence="6 14" id="KW-0673">Quorum sensing</keyword>
<protein>
    <recommendedName>
        <fullName evidence="5 14">S-ribosylhomocysteine lyase</fullName>
        <ecNumber evidence="4 14">4.4.1.21</ecNumber>
    </recommendedName>
    <alternativeName>
        <fullName evidence="12 14">AI-2 synthesis protein</fullName>
    </alternativeName>
    <alternativeName>
        <fullName evidence="13 14">Autoinducer-2 production protein LuxS</fullName>
    </alternativeName>
</protein>
<organism evidence="15 16">
    <name type="scientific">Enterocloster hominis</name>
    <name type="common">ex Liu et al. 2021</name>
    <dbReference type="NCBI Taxonomy" id="2763663"/>
    <lineage>
        <taxon>Bacteria</taxon>
        <taxon>Bacillati</taxon>
        <taxon>Bacillota</taxon>
        <taxon>Clostridia</taxon>
        <taxon>Lachnospirales</taxon>
        <taxon>Lachnospiraceae</taxon>
        <taxon>Enterocloster</taxon>
    </lineage>
</organism>
<proteinExistence type="inferred from homology"/>
<feature type="binding site" evidence="14">
    <location>
        <position position="124"/>
    </location>
    <ligand>
        <name>Fe cation</name>
        <dbReference type="ChEBI" id="CHEBI:24875"/>
    </ligand>
</feature>
<evidence type="ECO:0000256" key="3">
    <source>
        <dbReference type="ARBA" id="ARBA00011738"/>
    </source>
</evidence>
<keyword evidence="10 14" id="KW-0456">Lyase</keyword>
<evidence type="ECO:0000256" key="5">
    <source>
        <dbReference type="ARBA" id="ARBA00015130"/>
    </source>
</evidence>
<dbReference type="RefSeq" id="WP_022273493.1">
    <property type="nucleotide sequence ID" value="NZ_JACRTJ010000023.1"/>
</dbReference>
<name>A0ABR7NU19_9FIRM</name>
<keyword evidence="8 14" id="KW-0071">Autoinducer synthesis</keyword>
<evidence type="ECO:0000256" key="9">
    <source>
        <dbReference type="ARBA" id="ARBA00023004"/>
    </source>
</evidence>
<comment type="function">
    <text evidence="11 14">Involved in the synthesis of autoinducer 2 (AI-2) which is secreted by bacteria and is used to communicate both the cell density and the metabolic potential of the environment. The regulation of gene expression in response to changes in cell density is called quorum sensing. Catalyzes the transformation of S-ribosylhomocysteine (RHC) to homocysteine (HC) and 4,5-dihydroxy-2,3-pentadione (DPD).</text>
</comment>
<accession>A0ABR7NU19</accession>
<dbReference type="PRINTS" id="PR01487">
    <property type="entry name" value="LUXSPROTEIN"/>
</dbReference>
<evidence type="ECO:0000313" key="15">
    <source>
        <dbReference type="EMBL" id="MBC8599618.1"/>
    </source>
</evidence>
<feature type="binding site" evidence="14">
    <location>
        <position position="57"/>
    </location>
    <ligand>
        <name>Fe cation</name>
        <dbReference type="ChEBI" id="CHEBI:24875"/>
    </ligand>
</feature>
<dbReference type="InterPro" id="IPR003815">
    <property type="entry name" value="S-ribosylhomocysteinase"/>
</dbReference>
<keyword evidence="16" id="KW-1185">Reference proteome</keyword>
<dbReference type="PANTHER" id="PTHR35799:SF1">
    <property type="entry name" value="S-RIBOSYLHOMOCYSTEINE LYASE"/>
    <property type="match status" value="1"/>
</dbReference>
<dbReference type="PANTHER" id="PTHR35799">
    <property type="entry name" value="S-RIBOSYLHOMOCYSTEINE LYASE"/>
    <property type="match status" value="1"/>
</dbReference>
<dbReference type="Proteomes" id="UP000647491">
    <property type="component" value="Unassembled WGS sequence"/>
</dbReference>
<evidence type="ECO:0000313" key="16">
    <source>
        <dbReference type="Proteomes" id="UP000647491"/>
    </source>
</evidence>
<evidence type="ECO:0000256" key="7">
    <source>
        <dbReference type="ARBA" id="ARBA00022723"/>
    </source>
</evidence>
<keyword evidence="9 14" id="KW-0408">Iron</keyword>
<evidence type="ECO:0000256" key="2">
    <source>
        <dbReference type="ARBA" id="ARBA00007311"/>
    </source>
</evidence>
<evidence type="ECO:0000256" key="1">
    <source>
        <dbReference type="ARBA" id="ARBA00000297"/>
    </source>
</evidence>
<comment type="similarity">
    <text evidence="2 14">Belongs to the LuxS family.</text>
</comment>
<evidence type="ECO:0000256" key="14">
    <source>
        <dbReference type="HAMAP-Rule" id="MF_00091"/>
    </source>
</evidence>
<dbReference type="PIRSF" id="PIRSF006160">
    <property type="entry name" value="AI2"/>
    <property type="match status" value="1"/>
</dbReference>
<comment type="catalytic activity">
    <reaction evidence="1 14">
        <text>S-(5-deoxy-D-ribos-5-yl)-L-homocysteine = (S)-4,5-dihydroxypentane-2,3-dione + L-homocysteine</text>
        <dbReference type="Rhea" id="RHEA:17753"/>
        <dbReference type="ChEBI" id="CHEBI:29484"/>
        <dbReference type="ChEBI" id="CHEBI:58195"/>
        <dbReference type="ChEBI" id="CHEBI:58199"/>
        <dbReference type="EC" id="4.4.1.21"/>
    </reaction>
</comment>
<evidence type="ECO:0000256" key="13">
    <source>
        <dbReference type="ARBA" id="ARBA00031777"/>
    </source>
</evidence>
<evidence type="ECO:0000256" key="10">
    <source>
        <dbReference type="ARBA" id="ARBA00023239"/>
    </source>
</evidence>
<evidence type="ECO:0000256" key="6">
    <source>
        <dbReference type="ARBA" id="ARBA00022654"/>
    </source>
</evidence>
<evidence type="ECO:0000256" key="8">
    <source>
        <dbReference type="ARBA" id="ARBA00022929"/>
    </source>
</evidence>
<evidence type="ECO:0000256" key="12">
    <source>
        <dbReference type="ARBA" id="ARBA00030600"/>
    </source>
</evidence>
<keyword evidence="7 14" id="KW-0479">Metal-binding</keyword>
<evidence type="ECO:0000256" key="11">
    <source>
        <dbReference type="ARBA" id="ARBA00024654"/>
    </source>
</evidence>
<dbReference type="InterPro" id="IPR037005">
    <property type="entry name" value="LuxS_sf"/>
</dbReference>
<feature type="binding site" evidence="14">
    <location>
        <position position="53"/>
    </location>
    <ligand>
        <name>Fe cation</name>
        <dbReference type="ChEBI" id="CHEBI:24875"/>
    </ligand>
</feature>
<dbReference type="HAMAP" id="MF_00091">
    <property type="entry name" value="LuxS"/>
    <property type="match status" value="1"/>
</dbReference>
<gene>
    <name evidence="14" type="primary">luxS</name>
    <name evidence="15" type="ORF">H8708_10340</name>
</gene>
<dbReference type="Gene3D" id="3.30.1360.80">
    <property type="entry name" value="S-ribosylhomocysteinase (LuxS)"/>
    <property type="match status" value="1"/>
</dbReference>
<dbReference type="InterPro" id="IPR011249">
    <property type="entry name" value="Metalloenz_LuxS/M16"/>
</dbReference>
<comment type="subunit">
    <text evidence="3 14">Homodimer.</text>
</comment>
<dbReference type="Pfam" id="PF02664">
    <property type="entry name" value="LuxS"/>
    <property type="match status" value="1"/>
</dbReference>
<comment type="caution">
    <text evidence="15">The sequence shown here is derived from an EMBL/GenBank/DDBJ whole genome shotgun (WGS) entry which is preliminary data.</text>
</comment>
<dbReference type="NCBIfam" id="NF002604">
    <property type="entry name" value="PRK02260.1-4"/>
    <property type="match status" value="1"/>
</dbReference>
<evidence type="ECO:0000256" key="4">
    <source>
        <dbReference type="ARBA" id="ARBA00012240"/>
    </source>
</evidence>
<dbReference type="EC" id="4.4.1.21" evidence="4 14"/>
<reference evidence="15 16" key="1">
    <citation type="submission" date="2020-08" db="EMBL/GenBank/DDBJ databases">
        <title>Genome public.</title>
        <authorList>
            <person name="Liu C."/>
            <person name="Sun Q."/>
        </authorList>
    </citation>
    <scope>NUCLEOTIDE SEQUENCE [LARGE SCALE GENOMIC DNA]</scope>
    <source>
        <strain evidence="15 16">BX10</strain>
    </source>
</reference>
<dbReference type="SUPFAM" id="SSF63411">
    <property type="entry name" value="LuxS/MPP-like metallohydrolase"/>
    <property type="match status" value="1"/>
</dbReference>
<dbReference type="GO" id="GO:0043768">
    <property type="term" value="F:S-ribosylhomocysteine lyase activity"/>
    <property type="evidence" value="ECO:0007669"/>
    <property type="project" value="UniProtKB-EC"/>
</dbReference>